<proteinExistence type="predicted"/>
<dbReference type="EMBL" id="CP117811">
    <property type="protein sequence ID" value="WDE95278.1"/>
    <property type="molecule type" value="Genomic_DNA"/>
</dbReference>
<organism evidence="1 2">
    <name type="scientific">Lentisphaera profundi</name>
    <dbReference type="NCBI Taxonomy" id="1658616"/>
    <lineage>
        <taxon>Bacteria</taxon>
        <taxon>Pseudomonadati</taxon>
        <taxon>Lentisphaerota</taxon>
        <taxon>Lentisphaeria</taxon>
        <taxon>Lentisphaerales</taxon>
        <taxon>Lentisphaeraceae</taxon>
        <taxon>Lentisphaera</taxon>
    </lineage>
</organism>
<keyword evidence="2" id="KW-1185">Reference proteome</keyword>
<gene>
    <name evidence="1" type="ORF">PQO03_06035</name>
</gene>
<accession>A0ABY7VT19</accession>
<evidence type="ECO:0000313" key="1">
    <source>
        <dbReference type="EMBL" id="WDE95278.1"/>
    </source>
</evidence>
<dbReference type="InterPro" id="IPR016169">
    <property type="entry name" value="FAD-bd_PCMH_sub2"/>
</dbReference>
<dbReference type="Gene3D" id="3.30.465.10">
    <property type="match status" value="1"/>
</dbReference>
<dbReference type="InterPro" id="IPR036318">
    <property type="entry name" value="FAD-bd_PCMH-like_sf"/>
</dbReference>
<evidence type="ECO:0008006" key="3">
    <source>
        <dbReference type="Google" id="ProtNLM"/>
    </source>
</evidence>
<dbReference type="Proteomes" id="UP001214250">
    <property type="component" value="Chromosome 1"/>
</dbReference>
<reference evidence="1 2" key="1">
    <citation type="submission" date="2023-02" db="EMBL/GenBank/DDBJ databases">
        <title>Genome sequence of Lentisphaera profundi SAORIC-696.</title>
        <authorList>
            <person name="Kim e."/>
            <person name="Cho J.-C."/>
            <person name="Choi A."/>
            <person name="Kang I."/>
        </authorList>
    </citation>
    <scope>NUCLEOTIDE SEQUENCE [LARGE SCALE GENOMIC DNA]</scope>
    <source>
        <strain evidence="1 2">SAORIC-696</strain>
    </source>
</reference>
<sequence>MTRLKHFYDPDDMSICVPAQIKLSELKSSIEKDQLYFPLAWDDDASLLDMLKLSPISSYSMIYGSWADNILGMNISYKGQEISIGGRVVKNVTGFDFTRAIAYGGWSILEPKDLVLRLRPLNKIQSVKINGELEDLLSFCSALARSPWALAIDVLDLNYSQKEVYVSFHGEQTEIEVLLQEMAKRAKNNQLSITAYDYSFPFSMKDELTVIHCKISDSMQWCELMQKELAGTGILHYGNASIIWKSEQALSPEVIDQWNQELAIDGGFIKSKNYSPAINSNNEASHHKYLEQLGLTP</sequence>
<dbReference type="SUPFAM" id="SSF56176">
    <property type="entry name" value="FAD-binding/transporter-associated domain-like"/>
    <property type="match status" value="1"/>
</dbReference>
<protein>
    <recommendedName>
        <fullName evidence="3">FAD-binding PCMH-type domain-containing protein</fullName>
    </recommendedName>
</protein>
<evidence type="ECO:0000313" key="2">
    <source>
        <dbReference type="Proteomes" id="UP001214250"/>
    </source>
</evidence>
<dbReference type="RefSeq" id="WP_274148694.1">
    <property type="nucleotide sequence ID" value="NZ_CP117811.1"/>
</dbReference>
<name>A0ABY7VT19_9BACT</name>